<dbReference type="Proteomes" id="UP000663829">
    <property type="component" value="Unassembled WGS sequence"/>
</dbReference>
<dbReference type="InterPro" id="IPR000276">
    <property type="entry name" value="GPCR_Rhodpsn"/>
</dbReference>
<evidence type="ECO:0000256" key="3">
    <source>
        <dbReference type="ARBA" id="ARBA00022692"/>
    </source>
</evidence>
<evidence type="ECO:0000256" key="9">
    <source>
        <dbReference type="RuleBase" id="RU000688"/>
    </source>
</evidence>
<dbReference type="EMBL" id="CAJOBC010097314">
    <property type="protein sequence ID" value="CAF4446607.1"/>
    <property type="molecule type" value="Genomic_DNA"/>
</dbReference>
<evidence type="ECO:0000256" key="4">
    <source>
        <dbReference type="ARBA" id="ARBA00022989"/>
    </source>
</evidence>
<dbReference type="AlphaFoldDB" id="A0A815Z9Q9"/>
<keyword evidence="2" id="KW-1003">Cell membrane</keyword>
<comment type="caution">
    <text evidence="12">The sequence shown here is derived from an EMBL/GenBank/DDBJ whole genome shotgun (WGS) entry which is preliminary data.</text>
</comment>
<dbReference type="SUPFAM" id="SSF81321">
    <property type="entry name" value="Family A G protein-coupled receptor-like"/>
    <property type="match status" value="1"/>
</dbReference>
<protein>
    <recommendedName>
        <fullName evidence="11">G-protein coupled receptors family 1 profile domain-containing protein</fullName>
    </recommendedName>
</protein>
<name>A0A815Z9Q9_9BILA</name>
<dbReference type="PANTHER" id="PTHR24247">
    <property type="entry name" value="5-HYDROXYTRYPTAMINE RECEPTOR"/>
    <property type="match status" value="1"/>
</dbReference>
<evidence type="ECO:0000313" key="12">
    <source>
        <dbReference type="EMBL" id="CAF1579750.1"/>
    </source>
</evidence>
<dbReference type="GO" id="GO:0007187">
    <property type="term" value="P:G protein-coupled receptor signaling pathway, coupled to cyclic nucleotide second messenger"/>
    <property type="evidence" value="ECO:0007669"/>
    <property type="project" value="TreeGrafter"/>
</dbReference>
<dbReference type="EMBL" id="CAJNOQ010031373">
    <property type="protein sequence ID" value="CAF1579750.1"/>
    <property type="molecule type" value="Genomic_DNA"/>
</dbReference>
<evidence type="ECO:0000313" key="14">
    <source>
        <dbReference type="Proteomes" id="UP000663829"/>
    </source>
</evidence>
<dbReference type="PANTHER" id="PTHR24247:SF191">
    <property type="entry name" value="MUSCARINIC ACETYLCHOLINE RECEPTOR, B-TYPE, ISOFORM A"/>
    <property type="match status" value="1"/>
</dbReference>
<evidence type="ECO:0000313" key="13">
    <source>
        <dbReference type="EMBL" id="CAF4446607.1"/>
    </source>
</evidence>
<dbReference type="GO" id="GO:0004993">
    <property type="term" value="F:G protein-coupled serotonin receptor activity"/>
    <property type="evidence" value="ECO:0007669"/>
    <property type="project" value="TreeGrafter"/>
</dbReference>
<reference evidence="12" key="1">
    <citation type="submission" date="2021-02" db="EMBL/GenBank/DDBJ databases">
        <authorList>
            <person name="Nowell W R."/>
        </authorList>
    </citation>
    <scope>NUCLEOTIDE SEQUENCE</scope>
</reference>
<evidence type="ECO:0000256" key="8">
    <source>
        <dbReference type="ARBA" id="ARBA00023224"/>
    </source>
</evidence>
<evidence type="ECO:0000256" key="5">
    <source>
        <dbReference type="ARBA" id="ARBA00023040"/>
    </source>
</evidence>
<keyword evidence="5 9" id="KW-0297">G-protein coupled receptor</keyword>
<feature type="transmembrane region" description="Helical" evidence="10">
    <location>
        <begin position="85"/>
        <end position="111"/>
    </location>
</feature>
<comment type="similarity">
    <text evidence="9">Belongs to the G-protein coupled receptor 1 family.</text>
</comment>
<keyword evidence="7 9" id="KW-0675">Receptor</keyword>
<dbReference type="InterPro" id="IPR017452">
    <property type="entry name" value="GPCR_Rhodpsn_7TM"/>
</dbReference>
<dbReference type="Pfam" id="PF00001">
    <property type="entry name" value="7tm_1"/>
    <property type="match status" value="1"/>
</dbReference>
<feature type="domain" description="G-protein coupled receptors family 1 profile" evidence="11">
    <location>
        <begin position="103"/>
        <end position="238"/>
    </location>
</feature>
<evidence type="ECO:0000259" key="11">
    <source>
        <dbReference type="PROSITE" id="PS50262"/>
    </source>
</evidence>
<evidence type="ECO:0000256" key="2">
    <source>
        <dbReference type="ARBA" id="ARBA00022475"/>
    </source>
</evidence>
<keyword evidence="8 9" id="KW-0807">Transducer</keyword>
<accession>A0A815Z9Q9</accession>
<organism evidence="12 14">
    <name type="scientific">Didymodactylos carnosus</name>
    <dbReference type="NCBI Taxonomy" id="1234261"/>
    <lineage>
        <taxon>Eukaryota</taxon>
        <taxon>Metazoa</taxon>
        <taxon>Spiralia</taxon>
        <taxon>Gnathifera</taxon>
        <taxon>Rotifera</taxon>
        <taxon>Eurotatoria</taxon>
        <taxon>Bdelloidea</taxon>
        <taxon>Philodinida</taxon>
        <taxon>Philodinidae</taxon>
        <taxon>Didymodactylos</taxon>
    </lineage>
</organism>
<dbReference type="GO" id="GO:0005886">
    <property type="term" value="C:plasma membrane"/>
    <property type="evidence" value="ECO:0007669"/>
    <property type="project" value="UniProtKB-SubCell"/>
</dbReference>
<evidence type="ECO:0000256" key="1">
    <source>
        <dbReference type="ARBA" id="ARBA00004651"/>
    </source>
</evidence>
<comment type="subcellular location">
    <subcellularLocation>
        <location evidence="1">Cell membrane</location>
        <topology evidence="1">Multi-pass membrane protein</topology>
    </subcellularLocation>
</comment>
<dbReference type="GO" id="GO:0045202">
    <property type="term" value="C:synapse"/>
    <property type="evidence" value="ECO:0007669"/>
    <property type="project" value="TreeGrafter"/>
</dbReference>
<proteinExistence type="inferred from homology"/>
<keyword evidence="6 10" id="KW-0472">Membrane</keyword>
<dbReference type="PROSITE" id="PS50262">
    <property type="entry name" value="G_PROTEIN_RECEP_F1_2"/>
    <property type="match status" value="1"/>
</dbReference>
<keyword evidence="14" id="KW-1185">Reference proteome</keyword>
<dbReference type="PRINTS" id="PR00237">
    <property type="entry name" value="GPCRRHODOPSN"/>
</dbReference>
<feature type="non-terminal residue" evidence="12">
    <location>
        <position position="238"/>
    </location>
</feature>
<evidence type="ECO:0000256" key="6">
    <source>
        <dbReference type="ARBA" id="ARBA00023136"/>
    </source>
</evidence>
<dbReference type="PROSITE" id="PS00237">
    <property type="entry name" value="G_PROTEIN_RECEP_F1_1"/>
    <property type="match status" value="1"/>
</dbReference>
<dbReference type="Gene3D" id="1.20.1070.10">
    <property type="entry name" value="Rhodopsin 7-helix transmembrane proteins"/>
    <property type="match status" value="1"/>
</dbReference>
<keyword evidence="4 10" id="KW-1133">Transmembrane helix</keyword>
<dbReference type="GO" id="GO:0007197">
    <property type="term" value="P:adenylate cyclase-inhibiting G protein-coupled acetylcholine receptor signaling pathway"/>
    <property type="evidence" value="ECO:0007669"/>
    <property type="project" value="TreeGrafter"/>
</dbReference>
<sequence length="238" mass="26981">MPYHFDLPRDVVVSLISNETLDGGIVGPGLIKSILLNTTSHSYHHTSNHNRFINSISTLPVTITTSTLLANITSNLPEPYYSFPLLVLIAAVGSITSVLTVLGNILVMLAFFLDRQIRQPTNYFILSLSVSDFLIGLLSMPFLTLYIYNGRWPLNETICDIWLSLDYTVCLTSIYTVLFITIDRFCSVKMPAKYRKWRTSKKINIMIIITWAVPTFIFFSSTMIYPRIKNINNLQNGV</sequence>
<feature type="transmembrane region" description="Helical" evidence="10">
    <location>
        <begin position="203"/>
        <end position="225"/>
    </location>
</feature>
<dbReference type="Proteomes" id="UP000681722">
    <property type="component" value="Unassembled WGS sequence"/>
</dbReference>
<keyword evidence="3 9" id="KW-0812">Transmembrane</keyword>
<feature type="transmembrane region" description="Helical" evidence="10">
    <location>
        <begin position="52"/>
        <end position="73"/>
    </location>
</feature>
<dbReference type="GO" id="GO:0030425">
    <property type="term" value="C:dendrite"/>
    <property type="evidence" value="ECO:0007669"/>
    <property type="project" value="TreeGrafter"/>
</dbReference>
<dbReference type="GO" id="GO:0016907">
    <property type="term" value="F:G protein-coupled acetylcholine receptor activity"/>
    <property type="evidence" value="ECO:0007669"/>
    <property type="project" value="TreeGrafter"/>
</dbReference>
<feature type="transmembrane region" description="Helical" evidence="10">
    <location>
        <begin position="161"/>
        <end position="182"/>
    </location>
</feature>
<evidence type="ECO:0000256" key="10">
    <source>
        <dbReference type="SAM" id="Phobius"/>
    </source>
</evidence>
<evidence type="ECO:0000256" key="7">
    <source>
        <dbReference type="ARBA" id="ARBA00023170"/>
    </source>
</evidence>
<dbReference type="OrthoDB" id="10071887at2759"/>
<gene>
    <name evidence="12" type="ORF">GPM918_LOCUS40995</name>
    <name evidence="13" type="ORF">SRO942_LOCUS41996</name>
</gene>
<feature type="transmembrane region" description="Helical" evidence="10">
    <location>
        <begin position="123"/>
        <end position="149"/>
    </location>
</feature>